<proteinExistence type="predicted"/>
<dbReference type="AlphaFoldDB" id="A0A9Q9DUB9"/>
<protein>
    <recommendedName>
        <fullName evidence="4">Zn(2)-C6 fungal-type domain-containing protein</fullName>
    </recommendedName>
</protein>
<feature type="domain" description="Zn(2)-C6 fungal-type" evidence="4">
    <location>
        <begin position="17"/>
        <end position="47"/>
    </location>
</feature>
<evidence type="ECO:0000313" key="6">
    <source>
        <dbReference type="Proteomes" id="UP001056012"/>
    </source>
</evidence>
<dbReference type="EMBL" id="CP089277">
    <property type="protein sequence ID" value="USP78835.1"/>
    <property type="molecule type" value="Genomic_DNA"/>
</dbReference>
<evidence type="ECO:0000313" key="5">
    <source>
        <dbReference type="EMBL" id="USP78835.1"/>
    </source>
</evidence>
<evidence type="ECO:0000256" key="3">
    <source>
        <dbReference type="SAM" id="MobiDB-lite"/>
    </source>
</evidence>
<reference evidence="5" key="1">
    <citation type="submission" date="2021-12" db="EMBL/GenBank/DDBJ databases">
        <title>Curvularia clavata genome.</title>
        <authorList>
            <person name="Cao Y."/>
        </authorList>
    </citation>
    <scope>NUCLEOTIDE SEQUENCE</scope>
    <source>
        <strain evidence="5">Yc1106</strain>
    </source>
</reference>
<accession>A0A9Q9DUB9</accession>
<dbReference type="PANTHER" id="PTHR37534">
    <property type="entry name" value="TRANSCRIPTIONAL ACTIVATOR PROTEIN UGA3"/>
    <property type="match status" value="1"/>
</dbReference>
<dbReference type="GO" id="GO:0000981">
    <property type="term" value="F:DNA-binding transcription factor activity, RNA polymerase II-specific"/>
    <property type="evidence" value="ECO:0007669"/>
    <property type="project" value="InterPro"/>
</dbReference>
<dbReference type="Proteomes" id="UP001056012">
    <property type="component" value="Chromosome 4"/>
</dbReference>
<dbReference type="InterPro" id="IPR036864">
    <property type="entry name" value="Zn2-C6_fun-type_DNA-bd_sf"/>
</dbReference>
<dbReference type="Pfam" id="PF11951">
    <property type="entry name" value="Fungal_trans_2"/>
    <property type="match status" value="1"/>
</dbReference>
<dbReference type="GO" id="GO:0008270">
    <property type="term" value="F:zinc ion binding"/>
    <property type="evidence" value="ECO:0007669"/>
    <property type="project" value="InterPro"/>
</dbReference>
<dbReference type="VEuPathDB" id="FungiDB:yc1106_06109"/>
<dbReference type="PROSITE" id="PS50048">
    <property type="entry name" value="ZN2_CY6_FUNGAL_2"/>
    <property type="match status" value="1"/>
</dbReference>
<dbReference type="InterPro" id="IPR021858">
    <property type="entry name" value="Fun_TF"/>
</dbReference>
<dbReference type="Pfam" id="PF00172">
    <property type="entry name" value="Zn_clus"/>
    <property type="match status" value="1"/>
</dbReference>
<organism evidence="5 6">
    <name type="scientific">Curvularia clavata</name>
    <dbReference type="NCBI Taxonomy" id="95742"/>
    <lineage>
        <taxon>Eukaryota</taxon>
        <taxon>Fungi</taxon>
        <taxon>Dikarya</taxon>
        <taxon>Ascomycota</taxon>
        <taxon>Pezizomycotina</taxon>
        <taxon>Dothideomycetes</taxon>
        <taxon>Pleosporomycetidae</taxon>
        <taxon>Pleosporales</taxon>
        <taxon>Pleosporineae</taxon>
        <taxon>Pleosporaceae</taxon>
        <taxon>Curvularia</taxon>
    </lineage>
</organism>
<evidence type="ECO:0000256" key="2">
    <source>
        <dbReference type="ARBA" id="ARBA00023242"/>
    </source>
</evidence>
<feature type="region of interest" description="Disordered" evidence="3">
    <location>
        <begin position="54"/>
        <end position="105"/>
    </location>
</feature>
<comment type="subcellular location">
    <subcellularLocation>
        <location evidence="1">Nucleus</location>
    </subcellularLocation>
</comment>
<dbReference type="CDD" id="cd00067">
    <property type="entry name" value="GAL4"/>
    <property type="match status" value="1"/>
</dbReference>
<keyword evidence="2" id="KW-0539">Nucleus</keyword>
<dbReference type="InterPro" id="IPR001138">
    <property type="entry name" value="Zn2Cys6_DnaBD"/>
</dbReference>
<dbReference type="SMART" id="SM00066">
    <property type="entry name" value="GAL4"/>
    <property type="match status" value="1"/>
</dbReference>
<feature type="compositionally biased region" description="Gly residues" evidence="3">
    <location>
        <begin position="83"/>
        <end position="100"/>
    </location>
</feature>
<dbReference type="OrthoDB" id="187139at2759"/>
<evidence type="ECO:0000256" key="1">
    <source>
        <dbReference type="ARBA" id="ARBA00004123"/>
    </source>
</evidence>
<dbReference type="GO" id="GO:0005634">
    <property type="term" value="C:nucleus"/>
    <property type="evidence" value="ECO:0007669"/>
    <property type="project" value="UniProtKB-SubCell"/>
</dbReference>
<dbReference type="PROSITE" id="PS00463">
    <property type="entry name" value="ZN2_CY6_FUNGAL_1"/>
    <property type="match status" value="1"/>
</dbReference>
<gene>
    <name evidence="5" type="ORF">yc1106_06109</name>
</gene>
<dbReference type="SUPFAM" id="SSF57701">
    <property type="entry name" value="Zn2/Cys6 DNA-binding domain"/>
    <property type="match status" value="1"/>
</dbReference>
<dbReference type="Gene3D" id="4.10.240.10">
    <property type="entry name" value="Zn(2)-C6 fungal-type DNA-binding domain"/>
    <property type="match status" value="1"/>
</dbReference>
<evidence type="ECO:0000259" key="4">
    <source>
        <dbReference type="PROSITE" id="PS50048"/>
    </source>
</evidence>
<keyword evidence="6" id="KW-1185">Reference proteome</keyword>
<dbReference type="PANTHER" id="PTHR37534:SF46">
    <property type="entry name" value="ZN(II)2CYS6 TRANSCRIPTION FACTOR (EUROFUNG)"/>
    <property type="match status" value="1"/>
</dbReference>
<sequence>MMSPPTHGSQRLKSKTGCLTCRARRKKCDEEHPTCIGCRRNHLICTWPSPATQHTIPAKKPGNVQQKAPQHLPVRSSRREDSGNGGTASGGSGSGSGSGSSNGNTAVQRFVTANKKQMRHLLPLPSTVSFHPVFSSSMPGLQKESEKRIFDHYVRVTATEITGRALPLSPFVSHLLPVAYHDTRVVTGLLAMSGAHLYAYKDKRFEHDARSYYAVTLRSVKHWLLGWKESSTQDLIGLLTVMICLCWIEEMHFLKGTSYANTRLADLQNITREPTGNVYHHLRASRTVLLEIRARQNEHTDGPLLDLLTEVYAFLAISSNITLTDDFAVSRSFPYDDFMSPESLLSLNRGTDIHGILMGSTHEMQGLIIPITESARHHMHKQDPVRKAEDKQYFERRIRAWKYVPLSSAADDFVERVAGEIQQQVILIYLHTMFNGTDRPSLSLMEKIDGILDKILELAVDLPPRSRAHSAMTWSARIAGSVCRLPRHRNMMSMQMQVAPENKPRAIITQLFLEDLWAEMDKDSIMYGPHGMEILMRRKNISLTCA</sequence>
<name>A0A9Q9DUB9_CURCL</name>